<organism evidence="3 5">
    <name type="scientific">Burkholderia vietnamiensis</name>
    <dbReference type="NCBI Taxonomy" id="60552"/>
    <lineage>
        <taxon>Bacteria</taxon>
        <taxon>Pseudomonadati</taxon>
        <taxon>Pseudomonadota</taxon>
        <taxon>Betaproteobacteria</taxon>
        <taxon>Burkholderiales</taxon>
        <taxon>Burkholderiaceae</taxon>
        <taxon>Burkholderia</taxon>
        <taxon>Burkholderia cepacia complex</taxon>
    </lineage>
</organism>
<evidence type="ECO:0000313" key="3">
    <source>
        <dbReference type="EMBL" id="MDN7794192.1"/>
    </source>
</evidence>
<feature type="compositionally biased region" description="Polar residues" evidence="1">
    <location>
        <begin position="1"/>
        <end position="29"/>
    </location>
</feature>
<dbReference type="AlphaFoldDB" id="A0AAW7SW77"/>
<dbReference type="Proteomes" id="UP000808215">
    <property type="component" value="Unassembled WGS sequence"/>
</dbReference>
<protein>
    <submittedName>
        <fullName evidence="3">Uncharacterized protein</fullName>
    </submittedName>
</protein>
<comment type="caution">
    <text evidence="3">The sequence shown here is derived from an EMBL/GenBank/DDBJ whole genome shotgun (WGS) entry which is preliminary data.</text>
</comment>
<evidence type="ECO:0000313" key="5">
    <source>
        <dbReference type="Proteomes" id="UP001171620"/>
    </source>
</evidence>
<sequence length="76" mass="7521">MSVSSVGGNQQLQLPIQTAQTAQRGMTSSEAREVGPDVDGDGDDAGAKAVQAAAAQPAPSVNSSGQQVGTIINVKA</sequence>
<evidence type="ECO:0000313" key="2">
    <source>
        <dbReference type="EMBL" id="MBJ9688764.1"/>
    </source>
</evidence>
<feature type="compositionally biased region" description="Polar residues" evidence="1">
    <location>
        <begin position="60"/>
        <end position="70"/>
    </location>
</feature>
<accession>A0AAW7SW77</accession>
<proteinExistence type="predicted"/>
<name>A0AAW7SW77_BURVI</name>
<dbReference type="Proteomes" id="UP001171620">
    <property type="component" value="Unassembled WGS sequence"/>
</dbReference>
<reference evidence="3" key="2">
    <citation type="submission" date="2023-07" db="EMBL/GenBank/DDBJ databases">
        <title>A collection of bacterial strains from the Burkholderia cepacia Research Laboratory and Repository.</title>
        <authorList>
            <person name="Lipuma J."/>
            <person name="Spilker T."/>
            <person name="Caverly L."/>
        </authorList>
    </citation>
    <scope>NUCLEOTIDE SEQUENCE</scope>
    <source>
        <strain evidence="3">AU44268</strain>
    </source>
</reference>
<evidence type="ECO:0000256" key="1">
    <source>
        <dbReference type="SAM" id="MobiDB-lite"/>
    </source>
</evidence>
<dbReference type="GeneID" id="45684203"/>
<gene>
    <name evidence="2" type="ORF">I5589_16950</name>
    <name evidence="3" type="ORF">QZM33_04345</name>
</gene>
<feature type="compositionally biased region" description="Low complexity" evidence="1">
    <location>
        <begin position="47"/>
        <end position="59"/>
    </location>
</feature>
<dbReference type="RefSeq" id="WP_106919417.1">
    <property type="nucleotide sequence ID" value="NZ_BGKC01000008.1"/>
</dbReference>
<dbReference type="EMBL" id="JAUJRV010000002">
    <property type="protein sequence ID" value="MDN7794192.1"/>
    <property type="molecule type" value="Genomic_DNA"/>
</dbReference>
<dbReference type="EMBL" id="JADVKH010000036">
    <property type="protein sequence ID" value="MBJ9688764.1"/>
    <property type="molecule type" value="Genomic_DNA"/>
</dbReference>
<reference evidence="2 4" key="1">
    <citation type="submission" date="2020-11" db="EMBL/GenBank/DDBJ databases">
        <title>Enhanced detection system for hospital associated transmission using whole genome sequencing surveillance.</title>
        <authorList>
            <person name="Harrison L.H."/>
            <person name="Van Tyne D."/>
            <person name="Marsh J.W."/>
            <person name="Griffith M.P."/>
            <person name="Snyder D.J."/>
            <person name="Cooper V.S."/>
            <person name="Mustapha M."/>
        </authorList>
    </citation>
    <scope>NUCLEOTIDE SEQUENCE [LARGE SCALE GENOMIC DNA]</scope>
    <source>
        <strain evidence="2 4">BC00020</strain>
    </source>
</reference>
<feature type="region of interest" description="Disordered" evidence="1">
    <location>
        <begin position="1"/>
        <end position="76"/>
    </location>
</feature>
<keyword evidence="4" id="KW-1185">Reference proteome</keyword>
<evidence type="ECO:0000313" key="4">
    <source>
        <dbReference type="Proteomes" id="UP000808215"/>
    </source>
</evidence>